<dbReference type="GO" id="GO:0016020">
    <property type="term" value="C:membrane"/>
    <property type="evidence" value="ECO:0007669"/>
    <property type="project" value="UniProtKB-SubCell"/>
</dbReference>
<comment type="similarity">
    <text evidence="2">Belongs to the archaeal/bacterial/fungal opsin family.</text>
</comment>
<dbReference type="Pfam" id="PF01036">
    <property type="entry name" value="Bac_rhodopsin"/>
    <property type="match status" value="1"/>
</dbReference>
<evidence type="ECO:0000256" key="5">
    <source>
        <dbReference type="ARBA" id="ARBA00023136"/>
    </source>
</evidence>
<dbReference type="InterPro" id="IPR001425">
    <property type="entry name" value="Arc/bac/fun_rhodopsins"/>
</dbReference>
<feature type="transmembrane region" description="Helical" evidence="6">
    <location>
        <begin position="6"/>
        <end position="31"/>
    </location>
</feature>
<dbReference type="Gene3D" id="1.20.1070.10">
    <property type="entry name" value="Rhodopsin 7-helix transmembrane proteins"/>
    <property type="match status" value="1"/>
</dbReference>
<evidence type="ECO:0000256" key="3">
    <source>
        <dbReference type="ARBA" id="ARBA00022692"/>
    </source>
</evidence>
<protein>
    <submittedName>
        <fullName evidence="7">Uncharacterized protein</fullName>
    </submittedName>
</protein>
<dbReference type="AlphaFoldDB" id="A0A6C0E5B8"/>
<evidence type="ECO:0000256" key="6">
    <source>
        <dbReference type="SAM" id="Phobius"/>
    </source>
</evidence>
<feature type="transmembrane region" description="Helical" evidence="6">
    <location>
        <begin position="178"/>
        <end position="197"/>
    </location>
</feature>
<feature type="transmembrane region" description="Helical" evidence="6">
    <location>
        <begin position="43"/>
        <end position="61"/>
    </location>
</feature>
<comment type="subcellular location">
    <subcellularLocation>
        <location evidence="1">Membrane</location>
        <topology evidence="1">Multi-pass membrane protein</topology>
    </subcellularLocation>
</comment>
<feature type="transmembrane region" description="Helical" evidence="6">
    <location>
        <begin position="120"/>
        <end position="138"/>
    </location>
</feature>
<evidence type="ECO:0000256" key="4">
    <source>
        <dbReference type="ARBA" id="ARBA00022989"/>
    </source>
</evidence>
<accession>A0A6C0E5B8</accession>
<feature type="transmembrane region" description="Helical" evidence="6">
    <location>
        <begin position="144"/>
        <end position="166"/>
    </location>
</feature>
<keyword evidence="3 6" id="KW-0812">Transmembrane</keyword>
<reference evidence="7" key="1">
    <citation type="journal article" date="2020" name="Nature">
        <title>Giant virus diversity and host interactions through global metagenomics.</title>
        <authorList>
            <person name="Schulz F."/>
            <person name="Roux S."/>
            <person name="Paez-Espino D."/>
            <person name="Jungbluth S."/>
            <person name="Walsh D.A."/>
            <person name="Denef V.J."/>
            <person name="McMahon K.D."/>
            <person name="Konstantinidis K.T."/>
            <person name="Eloe-Fadrosh E.A."/>
            <person name="Kyrpides N.C."/>
            <person name="Woyke T."/>
        </authorList>
    </citation>
    <scope>NUCLEOTIDE SEQUENCE</scope>
    <source>
        <strain evidence="7">GVMAG-M-3300023179-116</strain>
    </source>
</reference>
<evidence type="ECO:0000256" key="2">
    <source>
        <dbReference type="ARBA" id="ARBA00008130"/>
    </source>
</evidence>
<name>A0A6C0E5B8_9ZZZZ</name>
<feature type="transmembrane region" description="Helical" evidence="6">
    <location>
        <begin position="203"/>
        <end position="224"/>
    </location>
</feature>
<proteinExistence type="inferred from homology"/>
<evidence type="ECO:0000313" key="7">
    <source>
        <dbReference type="EMBL" id="QHT23469.1"/>
    </source>
</evidence>
<dbReference type="EMBL" id="MN739731">
    <property type="protein sequence ID" value="QHT23469.1"/>
    <property type="molecule type" value="Genomic_DNA"/>
</dbReference>
<organism evidence="7">
    <name type="scientific">viral metagenome</name>
    <dbReference type="NCBI Taxonomy" id="1070528"/>
    <lineage>
        <taxon>unclassified sequences</taxon>
        <taxon>metagenomes</taxon>
        <taxon>organismal metagenomes</taxon>
    </lineage>
</organism>
<evidence type="ECO:0000256" key="1">
    <source>
        <dbReference type="ARBA" id="ARBA00004141"/>
    </source>
</evidence>
<keyword evidence="5 6" id="KW-0472">Membrane</keyword>
<keyword evidence="4 6" id="KW-1133">Transmembrane helix</keyword>
<dbReference type="SUPFAM" id="SSF81321">
    <property type="entry name" value="Family A G protein-coupled receptor-like"/>
    <property type="match status" value="1"/>
</dbReference>
<feature type="transmembrane region" description="Helical" evidence="6">
    <location>
        <begin position="81"/>
        <end position="99"/>
    </location>
</feature>
<sequence>MKTSNIFYNTLLVSVIIQIITLLLEIGTLFIRIKPSITIIKQLMILEIIVQLIEGLFYVWLLYNFSKKYNITPKRYVDWSITTPTMLVTLIIYLIYLKYKEKGLDTSSLDLPRLLIQNSTNLTYILCLNWLMLLFGYLAEIKLIDTLSGVILGFIPFLIYYFIIYVNYAVHSKTGWKFFMYFFIFWSLYGIAALMPYNIKNAGYNILDVFSKNFFGVFLSYLLITQSFSR</sequence>